<gene>
    <name evidence="1" type="ORF">WKI47_19425</name>
</gene>
<dbReference type="Proteomes" id="UP001380953">
    <property type="component" value="Unassembled WGS sequence"/>
</dbReference>
<reference evidence="1" key="1">
    <citation type="submission" date="2024-03" db="EMBL/GenBank/DDBJ databases">
        <title>Whole genome sequecning of epiphytes from Marcgravia umbellata leaves.</title>
        <authorList>
            <person name="Kumar G."/>
            <person name="Savka M.A."/>
        </authorList>
    </citation>
    <scope>NUCLEOTIDE SEQUENCE</scope>
    <source>
        <strain evidence="1">RIT_BL5</strain>
    </source>
</reference>
<organism evidence="1 2">
    <name type="scientific">Saccharibacillus sacchari</name>
    <dbReference type="NCBI Taxonomy" id="456493"/>
    <lineage>
        <taxon>Bacteria</taxon>
        <taxon>Bacillati</taxon>
        <taxon>Bacillota</taxon>
        <taxon>Bacilli</taxon>
        <taxon>Bacillales</taxon>
        <taxon>Paenibacillaceae</taxon>
        <taxon>Saccharibacillus</taxon>
    </lineage>
</organism>
<sequence>MRQKRTTIACILSAVIPGAGHLYLGLIQKGVSFMLSILLVIEALLYFSATGIKINVPLLILLGLTIPIIYFYNLYDVLQATDRVNERRRTIENEFRNWRKSMAFGLILVGEGAVLLILHSRPLWFRQLIELYGKETAAVALIALGLVFAVVQAFGVRKAAKRPSASSSAGSSSAKASPPSEPDQSTVAEGRRRHES</sequence>
<evidence type="ECO:0000313" key="2">
    <source>
        <dbReference type="Proteomes" id="UP001380953"/>
    </source>
</evidence>
<protein>
    <submittedName>
        <fullName evidence="1">Uncharacterized protein</fullName>
    </submittedName>
</protein>
<evidence type="ECO:0000313" key="1">
    <source>
        <dbReference type="EMBL" id="MEJ8306077.1"/>
    </source>
</evidence>
<keyword evidence="2" id="KW-1185">Reference proteome</keyword>
<comment type="caution">
    <text evidence="1">The sequence shown here is derived from an EMBL/GenBank/DDBJ whole genome shotgun (WGS) entry which is preliminary data.</text>
</comment>
<proteinExistence type="predicted"/>
<name>A0ACC6PGN2_9BACL</name>
<dbReference type="EMBL" id="JBBKAR010000048">
    <property type="protein sequence ID" value="MEJ8306077.1"/>
    <property type="molecule type" value="Genomic_DNA"/>
</dbReference>
<accession>A0ACC6PGN2</accession>